<dbReference type="STRING" id="1435349.PW52_13455"/>
<dbReference type="InterPro" id="IPR027266">
    <property type="entry name" value="TrmE/GcvT-like"/>
</dbReference>
<dbReference type="HAMAP" id="MF_00379">
    <property type="entry name" value="GTPase_MnmE"/>
    <property type="match status" value="1"/>
</dbReference>
<dbReference type="Pfam" id="PF10396">
    <property type="entry name" value="TrmE_N"/>
    <property type="match status" value="1"/>
</dbReference>
<comment type="subcellular location">
    <subcellularLocation>
        <location evidence="10">Cytoplasm</location>
    </subcellularLocation>
</comment>
<evidence type="ECO:0000256" key="2">
    <source>
        <dbReference type="ARBA" id="ARBA00022490"/>
    </source>
</evidence>
<dbReference type="GO" id="GO:0002098">
    <property type="term" value="P:tRNA wobble uridine modification"/>
    <property type="evidence" value="ECO:0007669"/>
    <property type="project" value="TreeGrafter"/>
</dbReference>
<dbReference type="InterPro" id="IPR018948">
    <property type="entry name" value="GTP-bd_TrmE_N"/>
</dbReference>
<dbReference type="InterPro" id="IPR025867">
    <property type="entry name" value="MnmE_helical"/>
</dbReference>
<feature type="binding site" evidence="10">
    <location>
        <begin position="276"/>
        <end position="279"/>
    </location>
    <ligand>
        <name>GTP</name>
        <dbReference type="ChEBI" id="CHEBI:37565"/>
    </ligand>
</feature>
<keyword evidence="3 10" id="KW-0819">tRNA processing</keyword>
<dbReference type="EC" id="3.6.-.-" evidence="10"/>
<feature type="binding site" evidence="10">
    <location>
        <begin position="251"/>
        <end position="257"/>
    </location>
    <ligand>
        <name>GTP</name>
        <dbReference type="ChEBI" id="CHEBI:37565"/>
    </ligand>
</feature>
<dbReference type="NCBIfam" id="NF003661">
    <property type="entry name" value="PRK05291.1-3"/>
    <property type="match status" value="1"/>
</dbReference>
<feature type="binding site" evidence="10">
    <location>
        <position position="251"/>
    </location>
    <ligand>
        <name>K(+)</name>
        <dbReference type="ChEBI" id="CHEBI:29103"/>
    </ligand>
</feature>
<comment type="caution">
    <text evidence="10">Lacks conserved residue(s) required for the propagation of feature annotation.</text>
</comment>
<feature type="binding site" evidence="10">
    <location>
        <position position="232"/>
    </location>
    <ligand>
        <name>K(+)</name>
        <dbReference type="ChEBI" id="CHEBI:29103"/>
    </ligand>
</feature>
<keyword evidence="5 10" id="KW-0547">Nucleotide-binding</keyword>
<dbReference type="InterPro" id="IPR027368">
    <property type="entry name" value="MnmE_dom2"/>
</dbReference>
<dbReference type="InterPro" id="IPR031168">
    <property type="entry name" value="G_TrmE"/>
</dbReference>
<dbReference type="CDD" id="cd14858">
    <property type="entry name" value="TrmE_N"/>
    <property type="match status" value="1"/>
</dbReference>
<dbReference type="GO" id="GO:0005829">
    <property type="term" value="C:cytosol"/>
    <property type="evidence" value="ECO:0007669"/>
    <property type="project" value="TreeGrafter"/>
</dbReference>
<dbReference type="GO" id="GO:0030488">
    <property type="term" value="P:tRNA methylation"/>
    <property type="evidence" value="ECO:0007669"/>
    <property type="project" value="TreeGrafter"/>
</dbReference>
<comment type="caution">
    <text evidence="13">The sequence shown here is derived from an EMBL/GenBank/DDBJ whole genome shotgun (WGS) entry which is preliminary data.</text>
</comment>
<dbReference type="PATRIC" id="fig|1435349.4.peg.713"/>
<proteinExistence type="inferred from homology"/>
<feature type="binding site" evidence="10">
    <location>
        <begin position="232"/>
        <end position="237"/>
    </location>
    <ligand>
        <name>GTP</name>
        <dbReference type="ChEBI" id="CHEBI:37565"/>
    </ligand>
</feature>
<dbReference type="NCBIfam" id="TIGR00450">
    <property type="entry name" value="mnmE_trmE_thdF"/>
    <property type="match status" value="1"/>
</dbReference>
<dbReference type="SUPFAM" id="SSF116878">
    <property type="entry name" value="TrmE connector domain"/>
    <property type="match status" value="1"/>
</dbReference>
<evidence type="ECO:0000256" key="1">
    <source>
        <dbReference type="ARBA" id="ARBA00011043"/>
    </source>
</evidence>
<evidence type="ECO:0000313" key="13">
    <source>
        <dbReference type="EMBL" id="KJD34197.1"/>
    </source>
</evidence>
<dbReference type="PRINTS" id="PR00326">
    <property type="entry name" value="GTP1OBG"/>
</dbReference>
<evidence type="ECO:0000256" key="10">
    <source>
        <dbReference type="HAMAP-Rule" id="MF_00379"/>
    </source>
</evidence>
<feature type="binding site" evidence="10">
    <location>
        <position position="257"/>
    </location>
    <ligand>
        <name>Mg(2+)</name>
        <dbReference type="ChEBI" id="CHEBI:18420"/>
    </ligand>
</feature>
<keyword evidence="7 10" id="KW-0460">Magnesium</keyword>
<evidence type="ECO:0000256" key="9">
    <source>
        <dbReference type="ARBA" id="ARBA00023134"/>
    </source>
</evidence>
<keyword evidence="9 10" id="KW-0342">GTP-binding</keyword>
<evidence type="ECO:0000256" key="8">
    <source>
        <dbReference type="ARBA" id="ARBA00022958"/>
    </source>
</evidence>
<evidence type="ECO:0000259" key="12">
    <source>
        <dbReference type="PROSITE" id="PS51709"/>
    </source>
</evidence>
<evidence type="ECO:0000256" key="11">
    <source>
        <dbReference type="RuleBase" id="RU003313"/>
    </source>
</evidence>
<evidence type="ECO:0000256" key="6">
    <source>
        <dbReference type="ARBA" id="ARBA00022801"/>
    </source>
</evidence>
<evidence type="ECO:0000313" key="14">
    <source>
        <dbReference type="Proteomes" id="UP000032578"/>
    </source>
</evidence>
<dbReference type="AlphaFoldDB" id="A0A0D7W8Q1"/>
<feature type="binding site" evidence="10">
    <location>
        <position position="87"/>
    </location>
    <ligand>
        <name>(6S)-5-formyl-5,6,7,8-tetrahydrofolate</name>
        <dbReference type="ChEBI" id="CHEBI:57457"/>
    </ligand>
</feature>
<dbReference type="EMBL" id="JTDW01000012">
    <property type="protein sequence ID" value="KJD34197.1"/>
    <property type="molecule type" value="Genomic_DNA"/>
</dbReference>
<dbReference type="Gene3D" id="3.40.50.300">
    <property type="entry name" value="P-loop containing nucleotide triphosphate hydrolases"/>
    <property type="match status" value="1"/>
</dbReference>
<reference evidence="13 14" key="1">
    <citation type="submission" date="2014-11" db="EMBL/GenBank/DDBJ databases">
        <title>Tamlana sedimentorum sp. nov., isolated from shallow sand sediments of the Sea of Japan.</title>
        <authorList>
            <person name="Romanenko L.A."/>
        </authorList>
    </citation>
    <scope>NUCLEOTIDE SEQUENCE [LARGE SCALE GENOMIC DNA]</scope>
    <source>
        <strain evidence="13 14">JCM 19808</strain>
    </source>
</reference>
<dbReference type="PROSITE" id="PS51709">
    <property type="entry name" value="G_TRME"/>
    <property type="match status" value="1"/>
</dbReference>
<dbReference type="Pfam" id="PF12631">
    <property type="entry name" value="MnmE_helical"/>
    <property type="match status" value="1"/>
</dbReference>
<feature type="binding site" evidence="10">
    <location>
        <position position="256"/>
    </location>
    <ligand>
        <name>K(+)</name>
        <dbReference type="ChEBI" id="CHEBI:29103"/>
    </ligand>
</feature>
<dbReference type="CDD" id="cd04164">
    <property type="entry name" value="trmE"/>
    <property type="match status" value="1"/>
</dbReference>
<keyword evidence="6 10" id="KW-0378">Hydrolase</keyword>
<dbReference type="GO" id="GO:0042802">
    <property type="term" value="F:identical protein binding"/>
    <property type="evidence" value="ECO:0007669"/>
    <property type="project" value="UniProtKB-ARBA"/>
</dbReference>
<dbReference type="PANTHER" id="PTHR42714:SF2">
    <property type="entry name" value="TRNA MODIFICATION GTPASE GTPBP3, MITOCHONDRIAL"/>
    <property type="match status" value="1"/>
</dbReference>
<dbReference type="InterPro" id="IPR027417">
    <property type="entry name" value="P-loop_NTPase"/>
</dbReference>
<dbReference type="InterPro" id="IPR005225">
    <property type="entry name" value="Small_GTP-bd"/>
</dbReference>
<dbReference type="GO" id="GO:0005525">
    <property type="term" value="F:GTP binding"/>
    <property type="evidence" value="ECO:0007669"/>
    <property type="project" value="UniProtKB-UniRule"/>
</dbReference>
<evidence type="ECO:0000256" key="7">
    <source>
        <dbReference type="ARBA" id="ARBA00022842"/>
    </source>
</evidence>
<name>A0A0D7W8Q1_9FLAO</name>
<dbReference type="PANTHER" id="PTHR42714">
    <property type="entry name" value="TRNA MODIFICATION GTPASE GTPBP3"/>
    <property type="match status" value="1"/>
</dbReference>
<keyword evidence="4 10" id="KW-0479">Metal-binding</keyword>
<organism evidence="13 14">
    <name type="scientific">Neotamlana sedimentorum</name>
    <dbReference type="NCBI Taxonomy" id="1435349"/>
    <lineage>
        <taxon>Bacteria</taxon>
        <taxon>Pseudomonadati</taxon>
        <taxon>Bacteroidota</taxon>
        <taxon>Flavobacteriia</taxon>
        <taxon>Flavobacteriales</taxon>
        <taxon>Flavobacteriaceae</taxon>
        <taxon>Neotamlana</taxon>
    </lineage>
</organism>
<evidence type="ECO:0000256" key="3">
    <source>
        <dbReference type="ARBA" id="ARBA00022694"/>
    </source>
</evidence>
<evidence type="ECO:0000256" key="4">
    <source>
        <dbReference type="ARBA" id="ARBA00022723"/>
    </source>
</evidence>
<keyword evidence="14" id="KW-1185">Reference proteome</keyword>
<comment type="subunit">
    <text evidence="10">Homodimer. Heterotetramer of two MnmE and two MnmG subunits.</text>
</comment>
<dbReference type="Gene3D" id="1.20.120.430">
    <property type="entry name" value="tRNA modification GTPase MnmE domain 2"/>
    <property type="match status" value="1"/>
</dbReference>
<dbReference type="Proteomes" id="UP000032578">
    <property type="component" value="Unassembled WGS sequence"/>
</dbReference>
<keyword evidence="2 10" id="KW-0963">Cytoplasm</keyword>
<comment type="function">
    <text evidence="10">Exhibits a very high intrinsic GTPase hydrolysis rate. Involved in the addition of a carboxymethylaminomethyl (cmnm) group at the wobble position (U34) of certain tRNAs, forming tRNA-cmnm(5)s(2)U34.</text>
</comment>
<dbReference type="NCBIfam" id="TIGR00231">
    <property type="entry name" value="small_GTP"/>
    <property type="match status" value="1"/>
</dbReference>
<keyword evidence="8 10" id="KW-0630">Potassium</keyword>
<feature type="binding site" evidence="10">
    <location>
        <position position="253"/>
    </location>
    <ligand>
        <name>K(+)</name>
        <dbReference type="ChEBI" id="CHEBI:29103"/>
    </ligand>
</feature>
<dbReference type="FunFam" id="3.40.50.300:FF:001376">
    <property type="entry name" value="tRNA modification GTPase MnmE"/>
    <property type="match status" value="1"/>
</dbReference>
<evidence type="ECO:0000256" key="5">
    <source>
        <dbReference type="ARBA" id="ARBA00022741"/>
    </source>
</evidence>
<dbReference type="GO" id="GO:0046872">
    <property type="term" value="F:metal ion binding"/>
    <property type="evidence" value="ECO:0007669"/>
    <property type="project" value="UniProtKB-KW"/>
</dbReference>
<dbReference type="RefSeq" id="WP_044633491.1">
    <property type="nucleotide sequence ID" value="NZ_JTDW01000012.1"/>
</dbReference>
<sequence>MIYNDTIVALATASGAGAVAIIRLSGKEAIALASANFKSVTRNKKLIDQCTHTIHLGHIVDGNRVIDQVLVSIFKNPNSYTGEDVVEVSCHGSVYIQQEIIQLFLRKGCRMANAGEFTLRAFLNGKLDLSQAEAVADLIASDNEASHQIAMQQMRGGFSSEIAKLREELLNFASLIELELDFAEEDVEFADRTQFKDLVERISFVLKRLIDSFAVGNVIKNGIPVAIVGEPNVGKSTLLNALLNEERAIVSDIAGTTRDTIEDELVISGIGFRFIDTAGIRDTKDVVESIGIKKTFEKIEQAQVVIYLFDASTISNNKTEERIVVEIEKIKNKYPLKPLLIIANKSDKLTETEKQRLKVSLDAVEGATYLSISAKKGGGVDDLKNQLLNFVNTGALKNNETIVTNTRHYDSLLKAFEEIQKVKYGLETGLSGDLMAIDIRQALYHFGEITGEITSDDLLGNIFANFCIGK</sequence>
<dbReference type="GO" id="GO:0003924">
    <property type="term" value="F:GTPase activity"/>
    <property type="evidence" value="ECO:0007669"/>
    <property type="project" value="UniProtKB-UniRule"/>
</dbReference>
<feature type="binding site" evidence="10">
    <location>
        <position position="23"/>
    </location>
    <ligand>
        <name>(6S)-5-formyl-5,6,7,8-tetrahydrofolate</name>
        <dbReference type="ChEBI" id="CHEBI:57457"/>
    </ligand>
</feature>
<dbReference type="InterPro" id="IPR004520">
    <property type="entry name" value="GTPase_MnmE"/>
</dbReference>
<protein>
    <recommendedName>
        <fullName evidence="10">tRNA modification GTPase MnmE</fullName>
        <ecNumber evidence="10">3.6.-.-</ecNumber>
    </recommendedName>
</protein>
<dbReference type="Pfam" id="PF01926">
    <property type="entry name" value="MMR_HSR1"/>
    <property type="match status" value="1"/>
</dbReference>
<dbReference type="Gene3D" id="3.30.1360.120">
    <property type="entry name" value="Probable tRNA modification gtpase trme, domain 1"/>
    <property type="match status" value="1"/>
</dbReference>
<gene>
    <name evidence="10" type="primary">mnmE</name>
    <name evidence="10" type="synonym">trmE</name>
    <name evidence="13" type="ORF">PW52_13455</name>
</gene>
<feature type="binding site" evidence="10">
    <location>
        <position position="470"/>
    </location>
    <ligand>
        <name>(6S)-5-formyl-5,6,7,8-tetrahydrofolate</name>
        <dbReference type="ChEBI" id="CHEBI:57457"/>
    </ligand>
</feature>
<comment type="similarity">
    <text evidence="1 10 11">Belongs to the TRAFAC class TrmE-Era-EngA-EngB-Septin-like GTPase superfamily. TrmE GTPase family.</text>
</comment>
<dbReference type="FunFam" id="3.30.1360.120:FF:000003">
    <property type="entry name" value="tRNA modification GTPase MnmE"/>
    <property type="match status" value="1"/>
</dbReference>
<feature type="binding site" evidence="10">
    <location>
        <position position="236"/>
    </location>
    <ligand>
        <name>Mg(2+)</name>
        <dbReference type="ChEBI" id="CHEBI:18420"/>
    </ligand>
</feature>
<accession>A0A0D7W8Q1</accession>
<comment type="cofactor">
    <cofactor evidence="10">
        <name>K(+)</name>
        <dbReference type="ChEBI" id="CHEBI:29103"/>
    </cofactor>
    <text evidence="10">Binds 1 potassium ion per subunit.</text>
</comment>
<feature type="binding site" evidence="10">
    <location>
        <position position="126"/>
    </location>
    <ligand>
        <name>(6S)-5-formyl-5,6,7,8-tetrahydrofolate</name>
        <dbReference type="ChEBI" id="CHEBI:57457"/>
    </ligand>
</feature>
<dbReference type="SUPFAM" id="SSF52540">
    <property type="entry name" value="P-loop containing nucleoside triphosphate hydrolases"/>
    <property type="match status" value="1"/>
</dbReference>
<dbReference type="OrthoDB" id="9805918at2"/>
<dbReference type="InterPro" id="IPR006073">
    <property type="entry name" value="GTP-bd"/>
</dbReference>
<feature type="domain" description="TrmE-type G" evidence="12">
    <location>
        <begin position="222"/>
        <end position="392"/>
    </location>
</feature>